<feature type="compositionally biased region" description="Basic and acidic residues" evidence="1">
    <location>
        <begin position="282"/>
        <end position="297"/>
    </location>
</feature>
<evidence type="ECO:0000313" key="4">
    <source>
        <dbReference type="Proteomes" id="UP000054845"/>
    </source>
</evidence>
<keyword evidence="2" id="KW-1133">Transmembrane helix</keyword>
<feature type="compositionally biased region" description="Basic and acidic residues" evidence="1">
    <location>
        <begin position="437"/>
        <end position="451"/>
    </location>
</feature>
<dbReference type="OrthoDB" id="10408364at2759"/>
<feature type="compositionally biased region" description="Basic and acidic residues" evidence="1">
    <location>
        <begin position="412"/>
        <end position="424"/>
    </location>
</feature>
<name>A0A0P1BDA0_9BASI</name>
<evidence type="ECO:0000256" key="2">
    <source>
        <dbReference type="SAM" id="Phobius"/>
    </source>
</evidence>
<feature type="region of interest" description="Disordered" evidence="1">
    <location>
        <begin position="246"/>
        <end position="527"/>
    </location>
</feature>
<feature type="compositionally biased region" description="Basic and acidic residues" evidence="1">
    <location>
        <begin position="371"/>
        <end position="388"/>
    </location>
</feature>
<organism evidence="3 4">
    <name type="scientific">Ceraceosorus bombacis</name>
    <dbReference type="NCBI Taxonomy" id="401625"/>
    <lineage>
        <taxon>Eukaryota</taxon>
        <taxon>Fungi</taxon>
        <taxon>Dikarya</taxon>
        <taxon>Basidiomycota</taxon>
        <taxon>Ustilaginomycotina</taxon>
        <taxon>Exobasidiomycetes</taxon>
        <taxon>Ceraceosorales</taxon>
        <taxon>Ceraceosoraceae</taxon>
        <taxon>Ceraceosorus</taxon>
    </lineage>
</organism>
<feature type="compositionally biased region" description="Basic and acidic residues" evidence="1">
    <location>
        <begin position="514"/>
        <end position="526"/>
    </location>
</feature>
<feature type="region of interest" description="Disordered" evidence="1">
    <location>
        <begin position="105"/>
        <end position="138"/>
    </location>
</feature>
<evidence type="ECO:0000256" key="1">
    <source>
        <dbReference type="SAM" id="MobiDB-lite"/>
    </source>
</evidence>
<dbReference type="Proteomes" id="UP000054845">
    <property type="component" value="Unassembled WGS sequence"/>
</dbReference>
<dbReference type="EMBL" id="CCYA01000230">
    <property type="protein sequence ID" value="CEH13757.1"/>
    <property type="molecule type" value="Genomic_DNA"/>
</dbReference>
<evidence type="ECO:0008006" key="5">
    <source>
        <dbReference type="Google" id="ProtNLM"/>
    </source>
</evidence>
<feature type="transmembrane region" description="Helical" evidence="2">
    <location>
        <begin position="54"/>
        <end position="72"/>
    </location>
</feature>
<evidence type="ECO:0000313" key="3">
    <source>
        <dbReference type="EMBL" id="CEH13757.1"/>
    </source>
</evidence>
<dbReference type="AlphaFoldDB" id="A0A0P1BDA0"/>
<keyword evidence="4" id="KW-1185">Reference proteome</keyword>
<feature type="compositionally biased region" description="Low complexity" evidence="1">
    <location>
        <begin position="495"/>
        <end position="512"/>
    </location>
</feature>
<sequence length="563" mass="61743">MPHDCCRASFDFRLVLAGSLNFTSITTRFANTGTGQGQGIYTVQMRKSAARRSAAILVLLLSVSLAVSGAPVKEARARNTASQEVLDARAQVYAHKLHGNTFLRTLKNRPQPRQTSAADLPGSYERRESGLPDHQLLPRQPDLQYSTANGVQVPRDLGSTPEKLGKHPLKWHLRSVEDGTSIQEIIVQRATDEWEEIQARAQRILPKTPSNRYANIRKRPRAVVEAAAFLTAKMLDRRGVATSAGLLNAQPLRRRQNSPPTSSPSKPGFTGSDSTSKHPPPHRRDVQEEIEHIDRRQLLGRGDPPPYAWPGPGTGTPPPDRRDAQDEPVSINSREDRSQSTTPYAFDSVSGASSPGHGSEGSKRPPKHRRDTQEELVHEHEQVAREEAGTVSLPEPPAGENTPGPLPHHRREVREDERVARDQSEASAARGNVKLEGAPDRRAQEDMLVTRDEDEWGNEGPAEIENPPRKRAQKDTLVVREDDGGASSREDDGGKSSSDGGSGGSSSDPGSSKLGERRSVQDEYFARDQVQQHTIRIGVLRKRGAAVTTTAHADGVFYLHVLP</sequence>
<keyword evidence="2" id="KW-0812">Transmembrane</keyword>
<accession>A0A0P1BDA0</accession>
<feature type="compositionally biased region" description="Basic and acidic residues" evidence="1">
    <location>
        <begin position="473"/>
        <end position="494"/>
    </location>
</feature>
<reference evidence="3 4" key="1">
    <citation type="submission" date="2014-09" db="EMBL/GenBank/DDBJ databases">
        <authorList>
            <person name="Magalhaes I.L.F."/>
            <person name="Oliveira U."/>
            <person name="Santos F.R."/>
            <person name="Vidigal T.H.D.A."/>
            <person name="Brescovit A.D."/>
            <person name="Santos A.J."/>
        </authorList>
    </citation>
    <scope>NUCLEOTIDE SEQUENCE [LARGE SCALE GENOMIC DNA]</scope>
</reference>
<proteinExistence type="predicted"/>
<protein>
    <recommendedName>
        <fullName evidence="5">Transmembrane protein</fullName>
    </recommendedName>
</protein>
<keyword evidence="2" id="KW-0472">Membrane</keyword>